<comment type="caution">
    <text evidence="10">The sequence shown here is derived from an EMBL/GenBank/DDBJ whole genome shotgun (WGS) entry which is preliminary data.</text>
</comment>
<feature type="transmembrane region" description="Helical" evidence="8">
    <location>
        <begin position="6"/>
        <end position="26"/>
    </location>
</feature>
<sequence length="562" mass="58143">MDTIRWIISTAPEIFLLLAVAIGTILGRMRIRGFSIGTTACILVVSVLIGQLGSFSFPALLRVILFSLFVFTIGYKSGPEFFASLSIRTLAQVVMALVLGCTGLLIVLIFAFSFGLDPGTASGLAAGALTQSSVIGTASGALTQLGLPKNVLEQQEANIAAGYAVTYVLGYILTLLFVPFVAPRLMGVNLKVEAKKLEAELSGGEPPKSENLHYRKFQARAYRVSAATGRTVKAIEDAIGSRTVIERIVRQGADIEPHLDTVLEAGDDIVMSGPTAAIVAAKPVIGSEIEADEILGAIPGNVIKVLVDNRKLHGRSIREVADRVGSDARGVFLRTLTRMGREVPLSPDTRVYVGDVMTLVGSTHNIEHAAAHVGQIVRSGDRSDIAFLTAGIAAGLLAGLVSFKVGGIALTLGGGGGALIAGLLCGWLRSRRPTMGAIPPAGQQTVSDLGLGGFIAAIGLGNGHAAWTAIQGHGALLVGMGLVVTLVPLMVATLFAYHVLRMNPVITCGALAGAMTVDAAVTGACEVAESQTPVLGVAVPYAVGNVVLTVLGPIIVACTFTG</sequence>
<dbReference type="PANTHER" id="PTHR30445">
    <property type="entry name" value="K(+)_H(+) ANTIPORTER SUBUNIT KHTT"/>
    <property type="match status" value="1"/>
</dbReference>
<reference evidence="10 11" key="1">
    <citation type="submission" date="2015-11" db="EMBL/GenBank/DDBJ databases">
        <title>Draft Genome Sequence of the Strain BR 10303 (Bradyrhizobium sp.) isolated from nodules of Centrolobium paraense.</title>
        <authorList>
            <person name="Zelli J.E."/>
            <person name="Simoes-Araujo J.L."/>
            <person name="Barauna A.C."/>
            <person name="Silva K."/>
        </authorList>
    </citation>
    <scope>NUCLEOTIDE SEQUENCE [LARGE SCALE GENOMIC DNA]</scope>
    <source>
        <strain evidence="10 11">BR 10303</strain>
    </source>
</reference>
<dbReference type="EMBL" id="LNCU01000019">
    <property type="protein sequence ID" value="KWV60437.1"/>
    <property type="molecule type" value="Genomic_DNA"/>
</dbReference>
<dbReference type="RefSeq" id="WP_066500416.1">
    <property type="nucleotide sequence ID" value="NZ_LNCU01000019.1"/>
</dbReference>
<dbReference type="OrthoDB" id="5166626at2"/>
<dbReference type="Gene3D" id="3.30.70.1450">
    <property type="entry name" value="Regulator of K+ conductance, C-terminal domain"/>
    <property type="match status" value="1"/>
</dbReference>
<gene>
    <name evidence="10" type="ORF">AS156_29065</name>
</gene>
<evidence type="ECO:0000256" key="1">
    <source>
        <dbReference type="ARBA" id="ARBA00004651"/>
    </source>
</evidence>
<evidence type="ECO:0000256" key="4">
    <source>
        <dbReference type="ARBA" id="ARBA00022475"/>
    </source>
</evidence>
<feature type="transmembrane region" description="Helical" evidence="8">
    <location>
        <begin position="90"/>
        <end position="114"/>
    </location>
</feature>
<accession>A0A120FRP0</accession>
<keyword evidence="3" id="KW-0813">Transport</keyword>
<keyword evidence="6 8" id="KW-1133">Transmembrane helix</keyword>
<evidence type="ECO:0000256" key="3">
    <source>
        <dbReference type="ARBA" id="ARBA00022448"/>
    </source>
</evidence>
<keyword evidence="11" id="KW-1185">Reference proteome</keyword>
<evidence type="ECO:0000256" key="7">
    <source>
        <dbReference type="ARBA" id="ARBA00023136"/>
    </source>
</evidence>
<comment type="subcellular location">
    <subcellularLocation>
        <location evidence="1">Cell membrane</location>
        <topology evidence="1">Multi-pass membrane protein</topology>
    </subcellularLocation>
</comment>
<feature type="transmembrane region" description="Helical" evidence="8">
    <location>
        <begin position="449"/>
        <end position="470"/>
    </location>
</feature>
<organism evidence="10 11">
    <name type="scientific">Bradyrhizobium macuxiense</name>
    <dbReference type="NCBI Taxonomy" id="1755647"/>
    <lineage>
        <taxon>Bacteria</taxon>
        <taxon>Pseudomonadati</taxon>
        <taxon>Pseudomonadota</taxon>
        <taxon>Alphaproteobacteria</taxon>
        <taxon>Hyphomicrobiales</taxon>
        <taxon>Nitrobacteraceae</taxon>
        <taxon>Bradyrhizobium</taxon>
    </lineage>
</organism>
<keyword evidence="7 8" id="KW-0472">Membrane</keyword>
<dbReference type="SUPFAM" id="SSF116726">
    <property type="entry name" value="TrkA C-terminal domain-like"/>
    <property type="match status" value="2"/>
</dbReference>
<dbReference type="NCBIfam" id="TIGR01625">
    <property type="entry name" value="YidE_YbjL_dupl"/>
    <property type="match status" value="1"/>
</dbReference>
<dbReference type="Pfam" id="PF06826">
    <property type="entry name" value="Asp-Al_Ex"/>
    <property type="match status" value="2"/>
</dbReference>
<dbReference type="InterPro" id="IPR050144">
    <property type="entry name" value="AAE_transporter"/>
</dbReference>
<dbReference type="GO" id="GO:0006813">
    <property type="term" value="P:potassium ion transport"/>
    <property type="evidence" value="ECO:0007669"/>
    <property type="project" value="InterPro"/>
</dbReference>
<dbReference type="PROSITE" id="PS51202">
    <property type="entry name" value="RCK_C"/>
    <property type="match status" value="1"/>
</dbReference>
<dbReference type="InterPro" id="IPR006512">
    <property type="entry name" value="YidE_YbjL"/>
</dbReference>
<evidence type="ECO:0000256" key="8">
    <source>
        <dbReference type="SAM" id="Phobius"/>
    </source>
</evidence>
<comment type="similarity">
    <text evidence="2">Belongs to the AAE transporter (TC 2.A.81) family.</text>
</comment>
<feature type="domain" description="RCK C-terminal" evidence="9">
    <location>
        <begin position="207"/>
        <end position="287"/>
    </location>
</feature>
<proteinExistence type="inferred from homology"/>
<evidence type="ECO:0000259" key="9">
    <source>
        <dbReference type="PROSITE" id="PS51202"/>
    </source>
</evidence>
<dbReference type="AlphaFoldDB" id="A0A120FRP0"/>
<evidence type="ECO:0000313" key="11">
    <source>
        <dbReference type="Proteomes" id="UP000057737"/>
    </source>
</evidence>
<dbReference type="GO" id="GO:0005886">
    <property type="term" value="C:plasma membrane"/>
    <property type="evidence" value="ECO:0007669"/>
    <property type="project" value="UniProtKB-SubCell"/>
</dbReference>
<evidence type="ECO:0000256" key="6">
    <source>
        <dbReference type="ARBA" id="ARBA00022989"/>
    </source>
</evidence>
<feature type="transmembrane region" description="Helical" evidence="8">
    <location>
        <begin position="385"/>
        <end position="403"/>
    </location>
</feature>
<evidence type="ECO:0000256" key="5">
    <source>
        <dbReference type="ARBA" id="ARBA00022692"/>
    </source>
</evidence>
<name>A0A120FRP0_9BRAD</name>
<dbReference type="InterPro" id="IPR006037">
    <property type="entry name" value="RCK_C"/>
</dbReference>
<dbReference type="Proteomes" id="UP000057737">
    <property type="component" value="Unassembled WGS sequence"/>
</dbReference>
<dbReference type="PANTHER" id="PTHR30445:SF9">
    <property type="match status" value="1"/>
</dbReference>
<keyword evidence="4" id="KW-1003">Cell membrane</keyword>
<protein>
    <submittedName>
        <fullName evidence="10">Transporter</fullName>
    </submittedName>
</protein>
<feature type="transmembrane region" description="Helical" evidence="8">
    <location>
        <begin position="160"/>
        <end position="182"/>
    </location>
</feature>
<feature type="transmembrane region" description="Helical" evidence="8">
    <location>
        <begin position="476"/>
        <end position="497"/>
    </location>
</feature>
<dbReference type="GO" id="GO:0008324">
    <property type="term" value="F:monoatomic cation transmembrane transporter activity"/>
    <property type="evidence" value="ECO:0007669"/>
    <property type="project" value="InterPro"/>
</dbReference>
<evidence type="ECO:0000313" key="10">
    <source>
        <dbReference type="EMBL" id="KWV60437.1"/>
    </source>
</evidence>
<feature type="transmembrane region" description="Helical" evidence="8">
    <location>
        <begin position="33"/>
        <end position="53"/>
    </location>
</feature>
<feature type="transmembrane region" description="Helical" evidence="8">
    <location>
        <begin position="409"/>
        <end position="428"/>
    </location>
</feature>
<evidence type="ECO:0000256" key="2">
    <source>
        <dbReference type="ARBA" id="ARBA00009854"/>
    </source>
</evidence>
<feature type="transmembrane region" description="Helical" evidence="8">
    <location>
        <begin position="59"/>
        <end position="78"/>
    </location>
</feature>
<dbReference type="InterPro" id="IPR036721">
    <property type="entry name" value="RCK_C_sf"/>
</dbReference>
<keyword evidence="5 8" id="KW-0812">Transmembrane</keyword>